<evidence type="ECO:0000259" key="6">
    <source>
        <dbReference type="Pfam" id="PF00151"/>
    </source>
</evidence>
<comment type="similarity">
    <text evidence="2 4">Belongs to the AB hydrolase superfamily. Lipase family.</text>
</comment>
<dbReference type="EMBL" id="MN056828">
    <property type="protein sequence ID" value="QKY88612.1"/>
    <property type="molecule type" value="mRNA"/>
</dbReference>
<name>A0A859IQM3_9CNID</name>
<keyword evidence="5" id="KW-1133">Transmembrane helix</keyword>
<feature type="transmembrane region" description="Helical" evidence="5">
    <location>
        <begin position="7"/>
        <end position="28"/>
    </location>
</feature>
<keyword evidence="5" id="KW-0472">Membrane</keyword>
<reference evidence="7" key="1">
    <citation type="submission" date="2019-06" db="EMBL/GenBank/DDBJ databases">
        <title>De novo transcriptome assembly of the myxozoan parasite Tetracapsuloides bryosalmonae: A two-host sequencing approach to uncover specific expression profiles.</title>
        <authorList>
            <person name="Faber M."/>
            <person name="Yoon S."/>
            <person name="Shaw S."/>
            <person name="de Paiva Alves E."/>
            <person name="Okamura B."/>
            <person name="Hartikainen H."/>
            <person name="Secombes C.J."/>
            <person name="Holland J.W."/>
        </authorList>
    </citation>
    <scope>NUCLEOTIDE SEQUENCE</scope>
    <source>
        <tissue evidence="7">Spore sac</tissue>
    </source>
</reference>
<dbReference type="Gene3D" id="3.40.50.1820">
    <property type="entry name" value="alpha/beta hydrolase"/>
    <property type="match status" value="1"/>
</dbReference>
<proteinExistence type="evidence at transcript level"/>
<keyword evidence="3" id="KW-0964">Secreted</keyword>
<keyword evidence="5" id="KW-0812">Transmembrane</keyword>
<dbReference type="InterPro" id="IPR013818">
    <property type="entry name" value="Lipase"/>
</dbReference>
<evidence type="ECO:0000313" key="7">
    <source>
        <dbReference type="EMBL" id="QKY88612.1"/>
    </source>
</evidence>
<evidence type="ECO:0000256" key="3">
    <source>
        <dbReference type="ARBA" id="ARBA00022525"/>
    </source>
</evidence>
<dbReference type="GO" id="GO:0005615">
    <property type="term" value="C:extracellular space"/>
    <property type="evidence" value="ECO:0007669"/>
    <property type="project" value="TreeGrafter"/>
</dbReference>
<dbReference type="GO" id="GO:0016042">
    <property type="term" value="P:lipid catabolic process"/>
    <property type="evidence" value="ECO:0007669"/>
    <property type="project" value="TreeGrafter"/>
</dbReference>
<dbReference type="InterPro" id="IPR029058">
    <property type="entry name" value="AB_hydrolase_fold"/>
</dbReference>
<accession>A0A859IQM3</accession>
<dbReference type="AlphaFoldDB" id="A0A859IQM3"/>
<evidence type="ECO:0000256" key="2">
    <source>
        <dbReference type="ARBA" id="ARBA00010701"/>
    </source>
</evidence>
<dbReference type="GO" id="GO:0016298">
    <property type="term" value="F:lipase activity"/>
    <property type="evidence" value="ECO:0007669"/>
    <property type="project" value="InterPro"/>
</dbReference>
<evidence type="ECO:0000256" key="4">
    <source>
        <dbReference type="RuleBase" id="RU004262"/>
    </source>
</evidence>
<evidence type="ECO:0000256" key="1">
    <source>
        <dbReference type="ARBA" id="ARBA00004613"/>
    </source>
</evidence>
<dbReference type="PANTHER" id="PTHR11610">
    <property type="entry name" value="LIPASE"/>
    <property type="match status" value="1"/>
</dbReference>
<organism evidence="7">
    <name type="scientific">Tetracapsuloides bryosalmonae</name>
    <dbReference type="NCBI Taxonomy" id="271932"/>
    <lineage>
        <taxon>Eukaryota</taxon>
        <taxon>Metazoa</taxon>
        <taxon>Cnidaria</taxon>
        <taxon>Myxozoa</taxon>
        <taxon>Malacosporea</taxon>
        <taxon>Malacovalvulida</taxon>
        <taxon>Saccosporidae</taxon>
        <taxon>Tetracapsuloides</taxon>
    </lineage>
</organism>
<dbReference type="InterPro" id="IPR000734">
    <property type="entry name" value="TAG_lipase"/>
</dbReference>
<dbReference type="SUPFAM" id="SSF53474">
    <property type="entry name" value="alpha/beta-Hydrolases"/>
    <property type="match status" value="1"/>
</dbReference>
<comment type="subcellular location">
    <subcellularLocation>
        <location evidence="1">Secreted</location>
    </subcellularLocation>
</comment>
<sequence length="459" mass="52613">MSFSRKTILYCNLIVSILLISSISASIFRNPFRDKPVSVCYEEYGCFYDDRPFTSFLFDTLPDNPNKFKINFYDFNKTQKIVQSFKSKTVTVLFLDKGEKVSLNRWYSRYSGNTLQSENHVIAVDWYSAQSISKAKTITNMQILSKMIYRKFIQIVFISPEKDIENYHLNFVGLGYGAQLAGMTSERFKSSVFSIDTIIAVNPQREYFKLEENTDRLSSDDAKTVFGIYSHEKEHQINFNEATYKIFIPYNTFLDGCPNFNMDLTENLRCTHILPMEMILESSSCPFIPLNCPLNGLQSFLDGHCLNCDKTFCPTITFSQSSSTITPTSFYLKVPSSIGKCAYFYRIVMEFDYGFNVLPSTLNLIVKKKHISMNFPIKIPMFIGRKQIVQLILSSVILEPNTIDIIPGLMSIIHVRVRQVTLESITHSNPSYTFCGTEFIGPLKASFSNADRDIIKCEI</sequence>
<protein>
    <submittedName>
        <fullName evidence="7">Triacyl glycerol lipase</fullName>
    </submittedName>
</protein>
<dbReference type="Pfam" id="PF00151">
    <property type="entry name" value="Lipase"/>
    <property type="match status" value="1"/>
</dbReference>
<feature type="domain" description="Lipase" evidence="6">
    <location>
        <begin position="70"/>
        <end position="336"/>
    </location>
</feature>
<evidence type="ECO:0000256" key="5">
    <source>
        <dbReference type="SAM" id="Phobius"/>
    </source>
</evidence>
<dbReference type="PANTHER" id="PTHR11610:SF173">
    <property type="entry name" value="LIPASE DOMAIN-CONTAINING PROTEIN-RELATED"/>
    <property type="match status" value="1"/>
</dbReference>